<feature type="transmembrane region" description="Helical" evidence="1">
    <location>
        <begin position="219"/>
        <end position="241"/>
    </location>
</feature>
<keyword evidence="1" id="KW-0472">Membrane</keyword>
<reference evidence="3 4" key="1">
    <citation type="submission" date="2017-01" db="EMBL/GenBank/DDBJ databases">
        <title>The cable genome- insights into the physiology and evolution of filamentous bacteria capable of sulfide oxidation via long distance electron transfer.</title>
        <authorList>
            <person name="Schreiber L."/>
            <person name="Bjerg J.T."/>
            <person name="Boggild A."/>
            <person name="Van De Vossenberg J."/>
            <person name="Meysman F."/>
            <person name="Nielsen L.P."/>
            <person name="Schramm A."/>
            <person name="Kjeldsen K.U."/>
        </authorList>
    </citation>
    <scope>NUCLEOTIDE SEQUENCE [LARGE SCALE GENOMIC DNA]</scope>
    <source>
        <strain evidence="3">MCF</strain>
    </source>
</reference>
<dbReference type="PROSITE" id="PS50885">
    <property type="entry name" value="HAMP"/>
    <property type="match status" value="1"/>
</dbReference>
<comment type="caution">
    <text evidence="3">The sequence shown here is derived from an EMBL/GenBank/DDBJ whole genome shotgun (WGS) entry which is preliminary data.</text>
</comment>
<evidence type="ECO:0000313" key="3">
    <source>
        <dbReference type="EMBL" id="RWX47255.1"/>
    </source>
</evidence>
<dbReference type="Proteomes" id="UP000287853">
    <property type="component" value="Unassembled WGS sequence"/>
</dbReference>
<evidence type="ECO:0000259" key="2">
    <source>
        <dbReference type="PROSITE" id="PS50885"/>
    </source>
</evidence>
<dbReference type="GO" id="GO:0007165">
    <property type="term" value="P:signal transduction"/>
    <property type="evidence" value="ECO:0007669"/>
    <property type="project" value="InterPro"/>
</dbReference>
<keyword evidence="1" id="KW-0812">Transmembrane</keyword>
<dbReference type="InterPro" id="IPR021796">
    <property type="entry name" value="Tll0287-like_dom"/>
</dbReference>
<name>A0A3S3R0K0_9BACT</name>
<keyword evidence="4" id="KW-1185">Reference proteome</keyword>
<dbReference type="AlphaFoldDB" id="A0A3S3R0K0"/>
<gene>
    <name evidence="3" type="ORF">H206_02295</name>
</gene>
<proteinExistence type="predicted"/>
<accession>A0A3S3R0K0</accession>
<feature type="domain" description="HAMP" evidence="2">
    <location>
        <begin position="237"/>
        <end position="293"/>
    </location>
</feature>
<dbReference type="Gene3D" id="6.10.340.10">
    <property type="match status" value="1"/>
</dbReference>
<protein>
    <submittedName>
        <fullName evidence="3">HAMP domain-containing protein</fullName>
    </submittedName>
</protein>
<dbReference type="CDD" id="cd06225">
    <property type="entry name" value="HAMP"/>
    <property type="match status" value="1"/>
</dbReference>
<keyword evidence="1" id="KW-1133">Transmembrane helix</keyword>
<dbReference type="GO" id="GO:0016020">
    <property type="term" value="C:membrane"/>
    <property type="evidence" value="ECO:0007669"/>
    <property type="project" value="InterPro"/>
</dbReference>
<dbReference type="EMBL" id="MTKO01000039">
    <property type="protein sequence ID" value="RWX47255.1"/>
    <property type="molecule type" value="Genomic_DNA"/>
</dbReference>
<evidence type="ECO:0000256" key="1">
    <source>
        <dbReference type="SAM" id="Phobius"/>
    </source>
</evidence>
<organism evidence="3 4">
    <name type="scientific">Candidatus Electrothrix aarhusensis</name>
    <dbReference type="NCBI Taxonomy" id="1859131"/>
    <lineage>
        <taxon>Bacteria</taxon>
        <taxon>Pseudomonadati</taxon>
        <taxon>Thermodesulfobacteriota</taxon>
        <taxon>Desulfobulbia</taxon>
        <taxon>Desulfobulbales</taxon>
        <taxon>Desulfobulbaceae</taxon>
        <taxon>Candidatus Electrothrix</taxon>
    </lineage>
</organism>
<sequence length="301" mass="33456">MGRKISIPLKFLAVFTLTMLLTAGAFMTTLSSLRTYTARHEAGAVADQVIAFRAWVAQTGMVWVQQLIPGYHDFLAQKNATDGGAFYGKNPALATRELSMIANKGATRALFRVTSDDYRHEDNSPDKFEALAIKAFNDDKLLEFVEQYENGTYRYARPILVQQECLKCHGDPADAPPAVVAKYGSEKAFGYKVGQVRGVVSVSLPAVGVKEVIKSLVNPWTLCFVSIIFIINLFFIHSVVIRLVRLTRSAEAIAAGKLETELIYTNPSASNDELDHLYHATNLLKRSLIILFKRLEQEGKH</sequence>
<evidence type="ECO:0000313" key="4">
    <source>
        <dbReference type="Proteomes" id="UP000287853"/>
    </source>
</evidence>
<dbReference type="Pfam" id="PF11845">
    <property type="entry name" value="Tll0287-like"/>
    <property type="match status" value="1"/>
</dbReference>
<dbReference type="InterPro" id="IPR003660">
    <property type="entry name" value="HAMP_dom"/>
</dbReference>